<comment type="caution">
    <text evidence="2">The sequence shown here is derived from an EMBL/GenBank/DDBJ whole genome shotgun (WGS) entry which is preliminary data.</text>
</comment>
<evidence type="ECO:0000313" key="2">
    <source>
        <dbReference type="EMBL" id="ORX34792.1"/>
    </source>
</evidence>
<dbReference type="EMBL" id="NBSH01000013">
    <property type="protein sequence ID" value="ORX34792.1"/>
    <property type="molecule type" value="Genomic_DNA"/>
</dbReference>
<dbReference type="GeneID" id="33560409"/>
<evidence type="ECO:0000256" key="1">
    <source>
        <dbReference type="SAM" id="MobiDB-lite"/>
    </source>
</evidence>
<gene>
    <name evidence="2" type="ORF">BD324DRAFT_653050</name>
</gene>
<feature type="compositionally biased region" description="Low complexity" evidence="1">
    <location>
        <begin position="119"/>
        <end position="129"/>
    </location>
</feature>
<accession>A0A1Y1U9V1</accession>
<dbReference type="RefSeq" id="XP_021869034.1">
    <property type="nucleotide sequence ID" value="XM_022018600.1"/>
</dbReference>
<organism evidence="2 3">
    <name type="scientific">Kockovaella imperatae</name>
    <dbReference type="NCBI Taxonomy" id="4999"/>
    <lineage>
        <taxon>Eukaryota</taxon>
        <taxon>Fungi</taxon>
        <taxon>Dikarya</taxon>
        <taxon>Basidiomycota</taxon>
        <taxon>Agaricomycotina</taxon>
        <taxon>Tremellomycetes</taxon>
        <taxon>Tremellales</taxon>
        <taxon>Cuniculitremaceae</taxon>
        <taxon>Kockovaella</taxon>
    </lineage>
</organism>
<sequence length="318" mass="33638">MSSTITAQAPIANPHTDTLSSLLDVYAASDHATTNWNSMIGGSQPISPYVTSNLSYPSIHHQPSLHGFQPPMSDPTIVPTTFGAETDVMQQAQQLVKQFQHNNLSRAASQSQGGHYNMPQAQPSPSFAPSAPPTWQHPSRIPLQQYPSLGAQPSYPIFHFDTSQGVRMTERGDPSPLDGLVLPPGFDDLFRPRPGFGNTTYSHIPPAHFSYYAGASQLGSQAQRTVADTGSSLIDAGTAFASAVGHAARDILGSVIDGVWDLATASQPMTAATLGTIGLMTLLETGRDIGVGGTALSLWRPIVGAGAYCYARRLGGRG</sequence>
<feature type="region of interest" description="Disordered" evidence="1">
    <location>
        <begin position="105"/>
        <end position="135"/>
    </location>
</feature>
<protein>
    <submittedName>
        <fullName evidence="2">Uncharacterized protein</fullName>
    </submittedName>
</protein>
<dbReference type="Proteomes" id="UP000193218">
    <property type="component" value="Unassembled WGS sequence"/>
</dbReference>
<proteinExistence type="predicted"/>
<keyword evidence="3" id="KW-1185">Reference proteome</keyword>
<name>A0A1Y1U9V1_9TREE</name>
<evidence type="ECO:0000313" key="3">
    <source>
        <dbReference type="Proteomes" id="UP000193218"/>
    </source>
</evidence>
<dbReference type="AlphaFoldDB" id="A0A1Y1U9V1"/>
<reference evidence="2 3" key="1">
    <citation type="submission" date="2017-03" db="EMBL/GenBank/DDBJ databases">
        <title>Widespread Adenine N6-methylation of Active Genes in Fungi.</title>
        <authorList>
            <consortium name="DOE Joint Genome Institute"/>
            <person name="Mondo S.J."/>
            <person name="Dannebaum R.O."/>
            <person name="Kuo R.C."/>
            <person name="Louie K.B."/>
            <person name="Bewick A.J."/>
            <person name="Labutti K."/>
            <person name="Haridas S."/>
            <person name="Kuo A."/>
            <person name="Salamov A."/>
            <person name="Ahrendt S.R."/>
            <person name="Lau R."/>
            <person name="Bowen B.P."/>
            <person name="Lipzen A."/>
            <person name="Sullivan W."/>
            <person name="Andreopoulos W.B."/>
            <person name="Clum A."/>
            <person name="Lindquist E."/>
            <person name="Daum C."/>
            <person name="Northen T.R."/>
            <person name="Ramamoorthy G."/>
            <person name="Schmitz R.J."/>
            <person name="Gryganskyi A."/>
            <person name="Culley D."/>
            <person name="Magnuson J."/>
            <person name="James T.Y."/>
            <person name="O'Malley M.A."/>
            <person name="Stajich J.E."/>
            <person name="Spatafora J.W."/>
            <person name="Visel A."/>
            <person name="Grigoriev I.V."/>
        </authorList>
    </citation>
    <scope>NUCLEOTIDE SEQUENCE [LARGE SCALE GENOMIC DNA]</scope>
    <source>
        <strain evidence="2 3">NRRL Y-17943</strain>
    </source>
</reference>
<dbReference type="InParanoid" id="A0A1Y1U9V1"/>
<feature type="compositionally biased region" description="Polar residues" evidence="1">
    <location>
        <begin position="105"/>
        <end position="114"/>
    </location>
</feature>